<dbReference type="GO" id="GO:0031419">
    <property type="term" value="F:cobalamin binding"/>
    <property type="evidence" value="ECO:0007669"/>
    <property type="project" value="InterPro"/>
</dbReference>
<dbReference type="AlphaFoldDB" id="A0A258FUS9"/>
<name>A0A258FUS9_9CAUL</name>
<proteinExistence type="predicted"/>
<comment type="caution">
    <text evidence="3">The sequence shown here is derived from an EMBL/GenBank/DDBJ whole genome shotgun (WGS) entry which is preliminary data.</text>
</comment>
<dbReference type="PROSITE" id="PS51332">
    <property type="entry name" value="B12_BINDING"/>
    <property type="match status" value="1"/>
</dbReference>
<protein>
    <recommendedName>
        <fullName evidence="2">B12-binding domain-containing protein</fullName>
    </recommendedName>
</protein>
<gene>
    <name evidence="3" type="ORF">B7Z01_01025</name>
</gene>
<organism evidence="3 4">
    <name type="scientific">Brevundimonas subvibrioides</name>
    <dbReference type="NCBI Taxonomy" id="74313"/>
    <lineage>
        <taxon>Bacteria</taxon>
        <taxon>Pseudomonadati</taxon>
        <taxon>Pseudomonadota</taxon>
        <taxon>Alphaproteobacteria</taxon>
        <taxon>Caulobacterales</taxon>
        <taxon>Caulobacteraceae</taxon>
        <taxon>Brevundimonas</taxon>
    </lineage>
</organism>
<dbReference type="InterPro" id="IPR006158">
    <property type="entry name" value="Cobalamin-bd"/>
</dbReference>
<sequence>MGLRSWGGVSMASTHRAEDHRTPRSTSADEGENVVRFERPERLLAEDPSPLALAQLIEGEIIPRLLMAHRDAPASDVIPMNTGVIAPAELERFSRQVMVADLATLLEHIELLVRRGVGVETIYFDLLSPAAKRLGEMWEADDCSFTDVTIGLCRLQQIVYEFADRVHVETGGGDGRTALFALTPGDHHSFGLVLVVEYFRRAGWRTVCMPDATAEDLVDTVRAERFDLVGFSMANERWLDVLPPVIANVRQASLNTDLKVIVGGRAFEVDPSRVARVGADHTAGDAREAVQVVDAIFRRQQTVA</sequence>
<dbReference type="Pfam" id="PF02310">
    <property type="entry name" value="B12-binding"/>
    <property type="match status" value="1"/>
</dbReference>
<dbReference type="EMBL" id="NCEB01000002">
    <property type="protein sequence ID" value="OYX35927.1"/>
    <property type="molecule type" value="Genomic_DNA"/>
</dbReference>
<dbReference type="GO" id="GO:0046872">
    <property type="term" value="F:metal ion binding"/>
    <property type="evidence" value="ECO:0007669"/>
    <property type="project" value="InterPro"/>
</dbReference>
<dbReference type="SUPFAM" id="SSF52242">
    <property type="entry name" value="Cobalamin (vitamin B12)-binding domain"/>
    <property type="match status" value="1"/>
</dbReference>
<accession>A0A258FUS9</accession>
<evidence type="ECO:0000259" key="2">
    <source>
        <dbReference type="PROSITE" id="PS51332"/>
    </source>
</evidence>
<dbReference type="Gene3D" id="3.40.50.280">
    <property type="entry name" value="Cobalamin-binding domain"/>
    <property type="match status" value="1"/>
</dbReference>
<dbReference type="Proteomes" id="UP000215595">
    <property type="component" value="Unassembled WGS sequence"/>
</dbReference>
<dbReference type="InterPro" id="IPR036724">
    <property type="entry name" value="Cobalamin-bd_sf"/>
</dbReference>
<evidence type="ECO:0000313" key="4">
    <source>
        <dbReference type="Proteomes" id="UP000215595"/>
    </source>
</evidence>
<feature type="region of interest" description="Disordered" evidence="1">
    <location>
        <begin position="1"/>
        <end position="33"/>
    </location>
</feature>
<reference evidence="3 4" key="1">
    <citation type="submission" date="2017-03" db="EMBL/GenBank/DDBJ databases">
        <title>Lifting the veil on microbial sulfur biogeochemistry in mining wastewaters.</title>
        <authorList>
            <person name="Kantor R.S."/>
            <person name="Colenbrander Nelson T."/>
            <person name="Marshall S."/>
            <person name="Bennett D."/>
            <person name="Apte S."/>
            <person name="Camacho D."/>
            <person name="Thomas B.C."/>
            <person name="Warren L.A."/>
            <person name="Banfield J.F."/>
        </authorList>
    </citation>
    <scope>NUCLEOTIDE SEQUENCE [LARGE SCALE GENOMIC DNA]</scope>
    <source>
        <strain evidence="3">32-69-9</strain>
    </source>
</reference>
<evidence type="ECO:0000313" key="3">
    <source>
        <dbReference type="EMBL" id="OYX35927.1"/>
    </source>
</evidence>
<feature type="domain" description="B12-binding" evidence="2">
    <location>
        <begin position="175"/>
        <end position="304"/>
    </location>
</feature>
<evidence type="ECO:0000256" key="1">
    <source>
        <dbReference type="SAM" id="MobiDB-lite"/>
    </source>
</evidence>